<gene>
    <name evidence="1" type="ORF">NKR19_g8515</name>
</gene>
<evidence type="ECO:0008006" key="3">
    <source>
        <dbReference type="Google" id="ProtNLM"/>
    </source>
</evidence>
<name>A0AA38R653_9PEZI</name>
<dbReference type="InterPro" id="IPR011990">
    <property type="entry name" value="TPR-like_helical_dom_sf"/>
</dbReference>
<dbReference type="Gene3D" id="1.25.40.10">
    <property type="entry name" value="Tetratricopeptide repeat domain"/>
    <property type="match status" value="1"/>
</dbReference>
<organism evidence="1 2">
    <name type="scientific">Coniochaeta hoffmannii</name>
    <dbReference type="NCBI Taxonomy" id="91930"/>
    <lineage>
        <taxon>Eukaryota</taxon>
        <taxon>Fungi</taxon>
        <taxon>Dikarya</taxon>
        <taxon>Ascomycota</taxon>
        <taxon>Pezizomycotina</taxon>
        <taxon>Sordariomycetes</taxon>
        <taxon>Sordariomycetidae</taxon>
        <taxon>Coniochaetales</taxon>
        <taxon>Coniochaetaceae</taxon>
        <taxon>Coniochaeta</taxon>
    </lineage>
</organism>
<accession>A0AA38R653</accession>
<sequence>MGAVGWGRGRCRGALSRASHYLFDRGRWREKEPIDEKAYAFRRQVLGEKHPDTIESMEYLATTYHAQRRYDEDGKLKVEVLALRREVLGEKHIHWW</sequence>
<keyword evidence="2" id="KW-1185">Reference proteome</keyword>
<proteinExistence type="predicted"/>
<comment type="caution">
    <text evidence="1">The sequence shown here is derived from an EMBL/GenBank/DDBJ whole genome shotgun (WGS) entry which is preliminary data.</text>
</comment>
<protein>
    <recommendedName>
        <fullName evidence="3">Kinesin light chain</fullName>
    </recommendedName>
</protein>
<dbReference type="PANTHER" id="PTHR46082:SF6">
    <property type="entry name" value="AAA+ ATPASE DOMAIN-CONTAINING PROTEIN-RELATED"/>
    <property type="match status" value="1"/>
</dbReference>
<dbReference type="InterPro" id="IPR053137">
    <property type="entry name" value="NLR-like"/>
</dbReference>
<dbReference type="PANTHER" id="PTHR46082">
    <property type="entry name" value="ATP/GTP-BINDING PROTEIN-RELATED"/>
    <property type="match status" value="1"/>
</dbReference>
<reference evidence="1" key="1">
    <citation type="submission" date="2022-07" db="EMBL/GenBank/DDBJ databases">
        <title>Fungi with potential for degradation of polypropylene.</title>
        <authorList>
            <person name="Gostincar C."/>
        </authorList>
    </citation>
    <scope>NUCLEOTIDE SEQUENCE</scope>
    <source>
        <strain evidence="1">EXF-13287</strain>
    </source>
</reference>
<dbReference type="AlphaFoldDB" id="A0AA38R653"/>
<dbReference type="Proteomes" id="UP001174691">
    <property type="component" value="Unassembled WGS sequence"/>
</dbReference>
<evidence type="ECO:0000313" key="1">
    <source>
        <dbReference type="EMBL" id="KAJ9134824.1"/>
    </source>
</evidence>
<dbReference type="EMBL" id="JANBVN010000175">
    <property type="protein sequence ID" value="KAJ9134824.1"/>
    <property type="molecule type" value="Genomic_DNA"/>
</dbReference>
<dbReference type="Pfam" id="PF13424">
    <property type="entry name" value="TPR_12"/>
    <property type="match status" value="1"/>
</dbReference>
<evidence type="ECO:0000313" key="2">
    <source>
        <dbReference type="Proteomes" id="UP001174691"/>
    </source>
</evidence>